<dbReference type="SUPFAM" id="SSF50475">
    <property type="entry name" value="FMN-binding split barrel"/>
    <property type="match status" value="1"/>
</dbReference>
<evidence type="ECO:0000256" key="2">
    <source>
        <dbReference type="SAM" id="Phobius"/>
    </source>
</evidence>
<dbReference type="InterPro" id="IPR012349">
    <property type="entry name" value="Split_barrel_FMN-bd"/>
</dbReference>
<evidence type="ECO:0000259" key="3">
    <source>
        <dbReference type="Pfam" id="PF13883"/>
    </source>
</evidence>
<dbReference type="EnsemblPlants" id="ONIVA01G29840.2">
    <property type="protein sequence ID" value="ONIVA01G29840.2"/>
    <property type="gene ID" value="ONIVA01G29840"/>
</dbReference>
<dbReference type="Pfam" id="PF13883">
    <property type="entry name" value="CREG_beta-barrel"/>
    <property type="match status" value="1"/>
</dbReference>
<feature type="domain" description="CREG-like beta-barrel" evidence="3">
    <location>
        <begin position="99"/>
        <end position="249"/>
    </location>
</feature>
<keyword evidence="2" id="KW-0472">Membrane</keyword>
<feature type="transmembrane region" description="Helical" evidence="2">
    <location>
        <begin position="58"/>
        <end position="78"/>
    </location>
</feature>
<organism evidence="4">
    <name type="scientific">Oryza nivara</name>
    <name type="common">Indian wild rice</name>
    <name type="synonym">Oryza sativa f. spontanea</name>
    <dbReference type="NCBI Taxonomy" id="4536"/>
    <lineage>
        <taxon>Eukaryota</taxon>
        <taxon>Viridiplantae</taxon>
        <taxon>Streptophyta</taxon>
        <taxon>Embryophyta</taxon>
        <taxon>Tracheophyta</taxon>
        <taxon>Spermatophyta</taxon>
        <taxon>Magnoliopsida</taxon>
        <taxon>Liliopsida</taxon>
        <taxon>Poales</taxon>
        <taxon>Poaceae</taxon>
        <taxon>BOP clade</taxon>
        <taxon>Oryzoideae</taxon>
        <taxon>Oryzeae</taxon>
        <taxon>Oryzinae</taxon>
        <taxon>Oryza</taxon>
    </lineage>
</organism>
<accession>A0A0E0FR04</accession>
<feature type="compositionally biased region" description="Polar residues" evidence="1">
    <location>
        <begin position="43"/>
        <end position="52"/>
    </location>
</feature>
<protein>
    <recommendedName>
        <fullName evidence="3">CREG-like beta-barrel domain-containing protein</fullName>
    </recommendedName>
</protein>
<dbReference type="Proteomes" id="UP000006591">
    <property type="component" value="Chromosome 1"/>
</dbReference>
<proteinExistence type="predicted"/>
<dbReference type="EnsemblPlants" id="ONIVA01G29840.1">
    <property type="protein sequence ID" value="ONIVA01G29840.1"/>
    <property type="gene ID" value="ONIVA01G29840"/>
</dbReference>
<dbReference type="eggNOG" id="KOG3374">
    <property type="taxonomic scope" value="Eukaryota"/>
</dbReference>
<keyword evidence="2" id="KW-0812">Transmembrane</keyword>
<dbReference type="Gramene" id="ONIVA01G29840.2">
    <property type="protein sequence ID" value="ONIVA01G29840.2"/>
    <property type="gene ID" value="ONIVA01G29840"/>
</dbReference>
<dbReference type="PANTHER" id="PTHR13343:SF17">
    <property type="entry name" value="CELLULAR REPRESSOR OF E1A-STIMULATED GENES, ISOFORM A"/>
    <property type="match status" value="1"/>
</dbReference>
<feature type="region of interest" description="Disordered" evidence="1">
    <location>
        <begin position="1"/>
        <end position="57"/>
    </location>
</feature>
<dbReference type="OMA" id="KTHHITL"/>
<reference evidence="4" key="2">
    <citation type="submission" date="2015-04" db="UniProtKB">
        <authorList>
            <consortium name="EnsemblPlants"/>
        </authorList>
    </citation>
    <scope>IDENTIFICATION</scope>
    <source>
        <strain evidence="4">SL10</strain>
    </source>
</reference>
<dbReference type="Gene3D" id="2.30.110.10">
    <property type="entry name" value="Electron Transport, Fmn-binding Protein, Chain A"/>
    <property type="match status" value="1"/>
</dbReference>
<dbReference type="AlphaFoldDB" id="A0A0E0FR04"/>
<reference evidence="4" key="1">
    <citation type="submission" date="2013-08" db="EMBL/GenBank/DDBJ databases">
        <authorList>
            <person name="Wing R.A."/>
            <person name="Hsing Y."/>
        </authorList>
    </citation>
    <scope>NUCLEOTIDE SEQUENCE</scope>
</reference>
<keyword evidence="2" id="KW-1133">Transmembrane helix</keyword>
<evidence type="ECO:0000313" key="5">
    <source>
        <dbReference type="Proteomes" id="UP000006591"/>
    </source>
</evidence>
<dbReference type="PANTHER" id="PTHR13343">
    <property type="entry name" value="CREG1 PROTEIN"/>
    <property type="match status" value="1"/>
</dbReference>
<dbReference type="HOGENOM" id="CLU_083635_2_0_1"/>
<keyword evidence="5" id="KW-1185">Reference proteome</keyword>
<sequence>MRRSYRRPGRFRRQQPYPPEEPRKFGRDNSQLTKKGKILRFLQSPTERSTQTKPRKPVMLPPAHLLVVAVGAALLLAFRPPLPALAARPIVAAAGGKPAPTEAAATARWLAAQNTWGVLSNVVSYSDGVPGESHGIPYFYLTTLDPTARDALEDERTSFTLSEFPLGTCGKIDPENPTCAKLTLTGKLKLIDPQSSEADLAKEALFTKHPEMEGWPKNHHFQIFKLEIKNIFLIDWFGGPKPISPTEYLEYEKNRALLKSS</sequence>
<dbReference type="Gramene" id="ONIVA01G29840.1">
    <property type="protein sequence ID" value="ONIVA01G29840.1"/>
    <property type="gene ID" value="ONIVA01G29840"/>
</dbReference>
<evidence type="ECO:0000313" key="4">
    <source>
        <dbReference type="EnsemblPlants" id="ONIVA01G29840.2"/>
    </source>
</evidence>
<reference evidence="4" key="3">
    <citation type="submission" date="2018-04" db="EMBL/GenBank/DDBJ databases">
        <title>OnivRS2 (Oryza nivara Reference Sequence Version 2).</title>
        <authorList>
            <person name="Zhang J."/>
            <person name="Kudrna D."/>
            <person name="Lee S."/>
            <person name="Talag J."/>
            <person name="Rajasekar S."/>
            <person name="Welchert J."/>
            <person name="Hsing Y.-I."/>
            <person name="Wing R.A."/>
        </authorList>
    </citation>
    <scope>NUCLEOTIDE SEQUENCE [LARGE SCALE GENOMIC DNA]</scope>
</reference>
<feature type="compositionally biased region" description="Basic residues" evidence="1">
    <location>
        <begin position="1"/>
        <end position="13"/>
    </location>
</feature>
<dbReference type="InterPro" id="IPR055343">
    <property type="entry name" value="CREG_beta-barrel"/>
</dbReference>
<dbReference type="GO" id="GO:0005737">
    <property type="term" value="C:cytoplasm"/>
    <property type="evidence" value="ECO:0007669"/>
    <property type="project" value="UniProtKB-ARBA"/>
</dbReference>
<name>A0A0E0FR04_ORYNI</name>
<evidence type="ECO:0000256" key="1">
    <source>
        <dbReference type="SAM" id="MobiDB-lite"/>
    </source>
</evidence>